<keyword evidence="2" id="KW-1185">Reference proteome</keyword>
<sequence length="96" mass="11007">MLACPSLSQSIRWSLNIFQSDAAERKAGSTSRRLLNPAKKSAHLLHKAQGHHRDGVYGLCQWDWGGHGSHQEKIWELQSTWPRKGFHDKSKKTEKF</sequence>
<dbReference type="Ensembl" id="ENSCRFT00000011181.1">
    <property type="protein sequence ID" value="ENSCRFP00000010802.1"/>
    <property type="gene ID" value="ENSCRFG00000008427.1"/>
</dbReference>
<proteinExistence type="predicted"/>
<accession>A0A8C3QU55</accession>
<reference evidence="1" key="1">
    <citation type="submission" date="2025-08" db="UniProtKB">
        <authorList>
            <consortium name="Ensembl"/>
        </authorList>
    </citation>
    <scope>IDENTIFICATION</scope>
</reference>
<protein>
    <submittedName>
        <fullName evidence="1">Uncharacterized protein</fullName>
    </submittedName>
</protein>
<name>A0A8C3QU55_9PASS</name>
<evidence type="ECO:0000313" key="2">
    <source>
        <dbReference type="Proteomes" id="UP000694396"/>
    </source>
</evidence>
<evidence type="ECO:0000313" key="1">
    <source>
        <dbReference type="Ensembl" id="ENSCRFP00000010802.1"/>
    </source>
</evidence>
<organism evidence="1 2">
    <name type="scientific">Cyanoderma ruficeps</name>
    <name type="common">rufous-capped babbler</name>
    <dbReference type="NCBI Taxonomy" id="181631"/>
    <lineage>
        <taxon>Eukaryota</taxon>
        <taxon>Metazoa</taxon>
        <taxon>Chordata</taxon>
        <taxon>Craniata</taxon>
        <taxon>Vertebrata</taxon>
        <taxon>Euteleostomi</taxon>
        <taxon>Archelosauria</taxon>
        <taxon>Archosauria</taxon>
        <taxon>Dinosauria</taxon>
        <taxon>Saurischia</taxon>
        <taxon>Theropoda</taxon>
        <taxon>Coelurosauria</taxon>
        <taxon>Aves</taxon>
        <taxon>Neognathae</taxon>
        <taxon>Neoaves</taxon>
        <taxon>Telluraves</taxon>
        <taxon>Australaves</taxon>
        <taxon>Passeriformes</taxon>
        <taxon>Sylvioidea</taxon>
        <taxon>Timaliidae</taxon>
        <taxon>Cyanoderma</taxon>
    </lineage>
</organism>
<reference evidence="1" key="2">
    <citation type="submission" date="2025-09" db="UniProtKB">
        <authorList>
            <consortium name="Ensembl"/>
        </authorList>
    </citation>
    <scope>IDENTIFICATION</scope>
</reference>
<dbReference type="Proteomes" id="UP000694396">
    <property type="component" value="Unplaced"/>
</dbReference>
<dbReference type="AlphaFoldDB" id="A0A8C3QU55"/>